<dbReference type="RefSeq" id="WP_379853023.1">
    <property type="nucleotide sequence ID" value="NZ_JBHZPY010000022.1"/>
</dbReference>
<evidence type="ECO:0000313" key="3">
    <source>
        <dbReference type="Proteomes" id="UP001600107"/>
    </source>
</evidence>
<name>A0ABW6I934_9FLAO</name>
<keyword evidence="3" id="KW-1185">Reference proteome</keyword>
<accession>A0ABW6I934</accession>
<keyword evidence="1" id="KW-0472">Membrane</keyword>
<evidence type="ECO:0000313" key="2">
    <source>
        <dbReference type="EMBL" id="MFE3872719.1"/>
    </source>
</evidence>
<evidence type="ECO:0000256" key="1">
    <source>
        <dbReference type="SAM" id="Phobius"/>
    </source>
</evidence>
<comment type="caution">
    <text evidence="2">The sequence shown here is derived from an EMBL/GenBank/DDBJ whole genome shotgun (WGS) entry which is preliminary data.</text>
</comment>
<organism evidence="2 3">
    <name type="scientific">Flavobacterium zhoui</name>
    <dbReference type="NCBI Taxonomy" id="3230414"/>
    <lineage>
        <taxon>Bacteria</taxon>
        <taxon>Pseudomonadati</taxon>
        <taxon>Bacteroidota</taxon>
        <taxon>Flavobacteriia</taxon>
        <taxon>Flavobacteriales</taxon>
        <taxon>Flavobacteriaceae</taxon>
        <taxon>Flavobacterium</taxon>
    </lineage>
</organism>
<feature type="transmembrane region" description="Helical" evidence="1">
    <location>
        <begin position="7"/>
        <end position="25"/>
    </location>
</feature>
<protein>
    <submittedName>
        <fullName evidence="2">Uncharacterized protein</fullName>
    </submittedName>
</protein>
<dbReference type="EMBL" id="JBHZPY010000022">
    <property type="protein sequence ID" value="MFE3872719.1"/>
    <property type="molecule type" value="Genomic_DNA"/>
</dbReference>
<proteinExistence type="predicted"/>
<reference evidence="2 3" key="1">
    <citation type="submission" date="2024-06" db="EMBL/GenBank/DDBJ databases">
        <title>Flavobacterium spp. isolated from glacier.</title>
        <authorList>
            <person name="Han D."/>
        </authorList>
    </citation>
    <scope>NUCLEOTIDE SEQUENCE [LARGE SCALE GENOMIC DNA]</scope>
    <source>
        <strain evidence="2 3">ZS1P70</strain>
    </source>
</reference>
<keyword evidence="1" id="KW-1133">Transmembrane helix</keyword>
<gene>
    <name evidence="2" type="ORF">ACFX5F_15970</name>
</gene>
<sequence length="160" mass="18434">MKNKKSIFFLLPIVLLIWGGVLYQFSSFSNTDDATLNTSTDFNIKPFKLKERKLFSVNVNYRDPFLGKMYASQQASKTKSTSKIRKEPKPEETIVWPVILYKGIVSDTKDKIKIYMLIIDGKTCLMKKGQIENEVFLKDGDKESVYVKYKGNLNLIMLAE</sequence>
<keyword evidence="1" id="KW-0812">Transmembrane</keyword>
<dbReference type="Proteomes" id="UP001600107">
    <property type="component" value="Unassembled WGS sequence"/>
</dbReference>